<reference evidence="1" key="1">
    <citation type="submission" date="2019-06" db="EMBL/GenBank/DDBJ databases">
        <authorList>
            <person name="Zheng W."/>
        </authorList>
    </citation>
    <scope>NUCLEOTIDE SEQUENCE</scope>
    <source>
        <strain evidence="1">QDHG01</strain>
    </source>
</reference>
<name>A0A8J8NU06_HALGN</name>
<organism evidence="1 2">
    <name type="scientific">Halteria grandinella</name>
    <dbReference type="NCBI Taxonomy" id="5974"/>
    <lineage>
        <taxon>Eukaryota</taxon>
        <taxon>Sar</taxon>
        <taxon>Alveolata</taxon>
        <taxon>Ciliophora</taxon>
        <taxon>Intramacronucleata</taxon>
        <taxon>Spirotrichea</taxon>
        <taxon>Stichotrichia</taxon>
        <taxon>Sporadotrichida</taxon>
        <taxon>Halteriidae</taxon>
        <taxon>Halteria</taxon>
    </lineage>
</organism>
<keyword evidence="2" id="KW-1185">Reference proteome</keyword>
<gene>
    <name evidence="1" type="ORF">FGO68_gene10964</name>
</gene>
<dbReference type="AlphaFoldDB" id="A0A8J8NU06"/>
<sequence>MNWTSKQRLSQGWAIHCLMIPLSTCKMRIGNISTGRLTLKDRERRIQKKKWLIGIKVLQDSKMSQSRLCMQDRANLRHPKQQNLPVSNSKLCLKAKRKVAKKIYLIIQAQADMKRDLRLWCLLLSLEQKGEVDHLERMSTIREINMKEIFLLIKDDNYYIYSA</sequence>
<protein>
    <submittedName>
        <fullName evidence="1">Uncharacterized protein</fullName>
    </submittedName>
</protein>
<evidence type="ECO:0000313" key="1">
    <source>
        <dbReference type="EMBL" id="TNV81751.1"/>
    </source>
</evidence>
<evidence type="ECO:0000313" key="2">
    <source>
        <dbReference type="Proteomes" id="UP000785679"/>
    </source>
</evidence>
<proteinExistence type="predicted"/>
<comment type="caution">
    <text evidence="1">The sequence shown here is derived from an EMBL/GenBank/DDBJ whole genome shotgun (WGS) entry which is preliminary data.</text>
</comment>
<accession>A0A8J8NU06</accession>
<dbReference type="EMBL" id="RRYP01005772">
    <property type="protein sequence ID" value="TNV81751.1"/>
    <property type="molecule type" value="Genomic_DNA"/>
</dbReference>
<dbReference type="Proteomes" id="UP000785679">
    <property type="component" value="Unassembled WGS sequence"/>
</dbReference>